<gene>
    <name evidence="7" type="ORF">PENSUB_4378</name>
</gene>
<comment type="subcellular location">
    <subcellularLocation>
        <location evidence="1">Membrane</location>
        <topology evidence="1">Multi-pass membrane protein</topology>
    </subcellularLocation>
</comment>
<evidence type="ECO:0000256" key="3">
    <source>
        <dbReference type="ARBA" id="ARBA00022692"/>
    </source>
</evidence>
<dbReference type="Proteomes" id="UP000186955">
    <property type="component" value="Unassembled WGS sequence"/>
</dbReference>
<sequence>MGYKQELKRQYSTLQMFAIAFSIMGLVPSIASTIAFSLPAGPAGMVWSDLASAMPTAGGLYWWTHYFAGDKYKNPLSFLIGYTNTLGLIGGICSVDCISILTPWE</sequence>
<proteinExistence type="predicted"/>
<protein>
    <submittedName>
        <fullName evidence="7">GABA-specific permease</fullName>
    </submittedName>
</protein>
<dbReference type="EMBL" id="MNBE01000379">
    <property type="protein sequence ID" value="OKP10204.1"/>
    <property type="molecule type" value="Genomic_DNA"/>
</dbReference>
<dbReference type="AlphaFoldDB" id="A0A1Q5UCK7"/>
<evidence type="ECO:0000256" key="2">
    <source>
        <dbReference type="ARBA" id="ARBA00022448"/>
    </source>
</evidence>
<keyword evidence="8" id="KW-1185">Reference proteome</keyword>
<keyword evidence="4 6" id="KW-1133">Transmembrane helix</keyword>
<feature type="transmembrane region" description="Helical" evidence="6">
    <location>
        <begin position="44"/>
        <end position="64"/>
    </location>
</feature>
<dbReference type="GO" id="GO:0022857">
    <property type="term" value="F:transmembrane transporter activity"/>
    <property type="evidence" value="ECO:0007669"/>
    <property type="project" value="UniProtKB-ARBA"/>
</dbReference>
<dbReference type="STRING" id="1316194.A0A1Q5UCK7"/>
<dbReference type="PANTHER" id="PTHR45649:SF6">
    <property type="entry name" value="GABA-SPECIFIC PERMEASE"/>
    <property type="match status" value="1"/>
</dbReference>
<evidence type="ECO:0000313" key="7">
    <source>
        <dbReference type="EMBL" id="OKP10204.1"/>
    </source>
</evidence>
<organism evidence="7 8">
    <name type="scientific">Penicillium subrubescens</name>
    <dbReference type="NCBI Taxonomy" id="1316194"/>
    <lineage>
        <taxon>Eukaryota</taxon>
        <taxon>Fungi</taxon>
        <taxon>Dikarya</taxon>
        <taxon>Ascomycota</taxon>
        <taxon>Pezizomycotina</taxon>
        <taxon>Eurotiomycetes</taxon>
        <taxon>Eurotiomycetidae</taxon>
        <taxon>Eurotiales</taxon>
        <taxon>Aspergillaceae</taxon>
        <taxon>Penicillium</taxon>
    </lineage>
</organism>
<dbReference type="Gene3D" id="1.20.1740.10">
    <property type="entry name" value="Amino acid/polyamine transporter I"/>
    <property type="match status" value="1"/>
</dbReference>
<evidence type="ECO:0000256" key="4">
    <source>
        <dbReference type="ARBA" id="ARBA00022989"/>
    </source>
</evidence>
<evidence type="ECO:0000256" key="6">
    <source>
        <dbReference type="SAM" id="Phobius"/>
    </source>
</evidence>
<evidence type="ECO:0000256" key="5">
    <source>
        <dbReference type="ARBA" id="ARBA00023136"/>
    </source>
</evidence>
<feature type="transmembrane region" description="Helical" evidence="6">
    <location>
        <begin position="12"/>
        <end position="38"/>
    </location>
</feature>
<reference evidence="7 8" key="1">
    <citation type="submission" date="2016-10" db="EMBL/GenBank/DDBJ databases">
        <title>Genome sequence of the ascomycete fungus Penicillium subrubescens.</title>
        <authorList>
            <person name="De Vries R.P."/>
            <person name="Peng M."/>
            <person name="Dilokpimol A."/>
            <person name="Hilden K."/>
            <person name="Makela M.R."/>
            <person name="Grigoriev I."/>
            <person name="Riley R."/>
            <person name="Granchi Z."/>
        </authorList>
    </citation>
    <scope>NUCLEOTIDE SEQUENCE [LARGE SCALE GENOMIC DNA]</scope>
    <source>
        <strain evidence="7 8">CBS 132785</strain>
    </source>
</reference>
<feature type="transmembrane region" description="Helical" evidence="6">
    <location>
        <begin position="76"/>
        <end position="101"/>
    </location>
</feature>
<dbReference type="GO" id="GO:0016020">
    <property type="term" value="C:membrane"/>
    <property type="evidence" value="ECO:0007669"/>
    <property type="project" value="UniProtKB-SubCell"/>
</dbReference>
<keyword evidence="3 6" id="KW-0812">Transmembrane</keyword>
<accession>A0A1Q5UCK7</accession>
<dbReference type="PANTHER" id="PTHR45649">
    <property type="entry name" value="AMINO-ACID PERMEASE BAT1"/>
    <property type="match status" value="1"/>
</dbReference>
<comment type="caution">
    <text evidence="7">The sequence shown here is derived from an EMBL/GenBank/DDBJ whole genome shotgun (WGS) entry which is preliminary data.</text>
</comment>
<keyword evidence="5 6" id="KW-0472">Membrane</keyword>
<keyword evidence="2" id="KW-0813">Transport</keyword>
<evidence type="ECO:0000256" key="1">
    <source>
        <dbReference type="ARBA" id="ARBA00004141"/>
    </source>
</evidence>
<evidence type="ECO:0000313" key="8">
    <source>
        <dbReference type="Proteomes" id="UP000186955"/>
    </source>
</evidence>
<name>A0A1Q5UCK7_9EURO</name>